<dbReference type="InterPro" id="IPR036259">
    <property type="entry name" value="MFS_trans_sf"/>
</dbReference>
<gene>
    <name evidence="4" type="ORF">Dda_5776</name>
</gene>
<dbReference type="GO" id="GO:0016020">
    <property type="term" value="C:membrane"/>
    <property type="evidence" value="ECO:0007669"/>
    <property type="project" value="UniProtKB-SubCell"/>
</dbReference>
<proteinExistence type="inferred from homology"/>
<reference evidence="4" key="1">
    <citation type="submission" date="2023-01" db="EMBL/GenBank/DDBJ databases">
        <title>The chitinases involved in constricting ring structure development in the nematode-trapping fungus Drechslerella dactyloides.</title>
        <authorList>
            <person name="Wang R."/>
            <person name="Zhang L."/>
            <person name="Tang P."/>
            <person name="Li S."/>
            <person name="Liang L."/>
        </authorList>
    </citation>
    <scope>NUCLEOTIDE SEQUENCE</scope>
    <source>
        <strain evidence="4">YMF1.00031</strain>
    </source>
</reference>
<evidence type="ECO:0000256" key="2">
    <source>
        <dbReference type="ARBA" id="ARBA00006727"/>
    </source>
</evidence>
<keyword evidence="3" id="KW-1133">Transmembrane helix</keyword>
<organism evidence="4 5">
    <name type="scientific">Drechslerella dactyloides</name>
    <name type="common">Nematode-trapping fungus</name>
    <name type="synonym">Arthrobotrys dactyloides</name>
    <dbReference type="NCBI Taxonomy" id="74499"/>
    <lineage>
        <taxon>Eukaryota</taxon>
        <taxon>Fungi</taxon>
        <taxon>Dikarya</taxon>
        <taxon>Ascomycota</taxon>
        <taxon>Pezizomycotina</taxon>
        <taxon>Orbiliomycetes</taxon>
        <taxon>Orbiliales</taxon>
        <taxon>Orbiliaceae</taxon>
        <taxon>Drechslerella</taxon>
    </lineage>
</organism>
<dbReference type="AlphaFoldDB" id="A0AAD6NGM5"/>
<evidence type="ECO:0000256" key="1">
    <source>
        <dbReference type="ARBA" id="ARBA00004141"/>
    </source>
</evidence>
<protein>
    <recommendedName>
        <fullName evidence="6">Major facilitator superfamily (MFS) profile domain-containing protein</fullName>
    </recommendedName>
</protein>
<dbReference type="SUPFAM" id="SSF103473">
    <property type="entry name" value="MFS general substrate transporter"/>
    <property type="match status" value="1"/>
</dbReference>
<dbReference type="InterPro" id="IPR050327">
    <property type="entry name" value="Proton-linked_MCT"/>
</dbReference>
<feature type="transmembrane region" description="Helical" evidence="3">
    <location>
        <begin position="401"/>
        <end position="419"/>
    </location>
</feature>
<name>A0AAD6NGM5_DREDA</name>
<evidence type="ECO:0000256" key="3">
    <source>
        <dbReference type="SAM" id="Phobius"/>
    </source>
</evidence>
<dbReference type="InterPro" id="IPR011701">
    <property type="entry name" value="MFS"/>
</dbReference>
<dbReference type="GO" id="GO:0022857">
    <property type="term" value="F:transmembrane transporter activity"/>
    <property type="evidence" value="ECO:0007669"/>
    <property type="project" value="InterPro"/>
</dbReference>
<dbReference type="Proteomes" id="UP001221413">
    <property type="component" value="Unassembled WGS sequence"/>
</dbReference>
<keyword evidence="3" id="KW-0812">Transmembrane</keyword>
<sequence length="462" mass="49784">MENPKIMTATASTDGDNVVLPVFVETEPASAYIHHQATSATLACQLSKENIGIYDEERLVAEEAAPKIDLGTSISTAGDRSSITTINVLASTDTSILVTEDIQIVVQQKEDEENNCGSCSEVLSLALRPDEGFPDGGSRAWLCVLGTWLCLFSAFGLMVGPNHDDYLMSRTKTLLMMGVLAGTIFDIYGPKYLVIGGTICIPFGMVLISISKQYWHLILSQSLLVGGGTAMTFYASIGSVTTWFYHKRAMAIGIASTGGGIGGIFFPLVMSKSLRVFGFAWTTRLFTLVYLVSLGVACLLVKSRLTHAKSLKARKIVLFDFAAFKEPAWSFFGVGCFVQLLGLWGPINYLASFALANGFSATMAFYMIAFLNGGSIFGRALPGILGDRQLTKNVAIIGQRLGTLNVLTAISSLIALPISGSLVDSNDFGPLIWFSGTMMLIGSCFLVAARFYAGEKRWMVQV</sequence>
<comment type="caution">
    <text evidence="4">The sequence shown here is derived from an EMBL/GenBank/DDBJ whole genome shotgun (WGS) entry which is preliminary data.</text>
</comment>
<comment type="subcellular location">
    <subcellularLocation>
        <location evidence="1">Membrane</location>
        <topology evidence="1">Multi-pass membrane protein</topology>
    </subcellularLocation>
</comment>
<feature type="transmembrane region" description="Helical" evidence="3">
    <location>
        <begin position="166"/>
        <end position="185"/>
    </location>
</feature>
<keyword evidence="5" id="KW-1185">Reference proteome</keyword>
<dbReference type="PANTHER" id="PTHR11360:SF177">
    <property type="entry name" value="RIBOFLAVIN TRANSPORTER MCH5"/>
    <property type="match status" value="1"/>
</dbReference>
<feature type="transmembrane region" description="Helical" evidence="3">
    <location>
        <begin position="217"/>
        <end position="237"/>
    </location>
</feature>
<accession>A0AAD6NGM5</accession>
<dbReference type="EMBL" id="JAQGDS010000007">
    <property type="protein sequence ID" value="KAJ6258881.1"/>
    <property type="molecule type" value="Genomic_DNA"/>
</dbReference>
<feature type="transmembrane region" description="Helical" evidence="3">
    <location>
        <begin position="281"/>
        <end position="301"/>
    </location>
</feature>
<keyword evidence="3" id="KW-0472">Membrane</keyword>
<comment type="similarity">
    <text evidence="2">Belongs to the major facilitator superfamily. Monocarboxylate porter (TC 2.A.1.13) family.</text>
</comment>
<dbReference type="PANTHER" id="PTHR11360">
    <property type="entry name" value="MONOCARBOXYLATE TRANSPORTER"/>
    <property type="match status" value="1"/>
</dbReference>
<evidence type="ECO:0008006" key="6">
    <source>
        <dbReference type="Google" id="ProtNLM"/>
    </source>
</evidence>
<feature type="transmembrane region" description="Helical" evidence="3">
    <location>
        <begin position="431"/>
        <end position="453"/>
    </location>
</feature>
<dbReference type="Pfam" id="PF07690">
    <property type="entry name" value="MFS_1"/>
    <property type="match status" value="1"/>
</dbReference>
<feature type="transmembrane region" description="Helical" evidence="3">
    <location>
        <begin position="140"/>
        <end position="160"/>
    </location>
</feature>
<evidence type="ECO:0000313" key="5">
    <source>
        <dbReference type="Proteomes" id="UP001221413"/>
    </source>
</evidence>
<dbReference type="Gene3D" id="1.20.1250.20">
    <property type="entry name" value="MFS general substrate transporter like domains"/>
    <property type="match status" value="1"/>
</dbReference>
<evidence type="ECO:0000313" key="4">
    <source>
        <dbReference type="EMBL" id="KAJ6258881.1"/>
    </source>
</evidence>
<feature type="transmembrane region" description="Helical" evidence="3">
    <location>
        <begin position="322"/>
        <end position="344"/>
    </location>
</feature>
<feature type="transmembrane region" description="Helical" evidence="3">
    <location>
        <begin position="364"/>
        <end position="381"/>
    </location>
</feature>
<feature type="transmembrane region" description="Helical" evidence="3">
    <location>
        <begin position="249"/>
        <end position="269"/>
    </location>
</feature>
<feature type="transmembrane region" description="Helical" evidence="3">
    <location>
        <begin position="192"/>
        <end position="211"/>
    </location>
</feature>